<gene>
    <name evidence="1" type="ORF">L195_g056225</name>
</gene>
<proteinExistence type="predicted"/>
<name>A0A2K3KQK9_TRIPR</name>
<accession>A0A2K3KQK9</accession>
<dbReference type="AlphaFoldDB" id="A0A2K3KQK9"/>
<evidence type="ECO:0000313" key="2">
    <source>
        <dbReference type="Proteomes" id="UP000236291"/>
    </source>
</evidence>
<protein>
    <submittedName>
        <fullName evidence="1">Uncharacterized protein</fullName>
    </submittedName>
</protein>
<evidence type="ECO:0000313" key="1">
    <source>
        <dbReference type="EMBL" id="PNX68543.1"/>
    </source>
</evidence>
<dbReference type="EMBL" id="ASHM01105644">
    <property type="protein sequence ID" value="PNX68543.1"/>
    <property type="molecule type" value="Genomic_DNA"/>
</dbReference>
<dbReference type="Proteomes" id="UP000236291">
    <property type="component" value="Unassembled WGS sequence"/>
</dbReference>
<reference evidence="1 2" key="1">
    <citation type="journal article" date="2014" name="Am. J. Bot.">
        <title>Genome assembly and annotation for red clover (Trifolium pratense; Fabaceae).</title>
        <authorList>
            <person name="Istvanek J."/>
            <person name="Jaros M."/>
            <person name="Krenek A."/>
            <person name="Repkova J."/>
        </authorList>
    </citation>
    <scope>NUCLEOTIDE SEQUENCE [LARGE SCALE GENOMIC DNA]</scope>
    <source>
        <strain evidence="2">cv. Tatra</strain>
        <tissue evidence="1">Young leaves</tissue>
    </source>
</reference>
<comment type="caution">
    <text evidence="1">The sequence shown here is derived from an EMBL/GenBank/DDBJ whole genome shotgun (WGS) entry which is preliminary data.</text>
</comment>
<sequence length="128" mass="14266">MQGQLVLYGNPTQSDMDFIVETETNFPSFTSSASSSPLSDAQSAAPDLDLLLTQICSQYDRCVHEAGRVVPPEWTMPDLVRATLGEEALQQHGLLTDAYYDVMLCGTRSWGCEELLNFLDLIYYVYQG</sequence>
<organism evidence="1 2">
    <name type="scientific">Trifolium pratense</name>
    <name type="common">Red clover</name>
    <dbReference type="NCBI Taxonomy" id="57577"/>
    <lineage>
        <taxon>Eukaryota</taxon>
        <taxon>Viridiplantae</taxon>
        <taxon>Streptophyta</taxon>
        <taxon>Embryophyta</taxon>
        <taxon>Tracheophyta</taxon>
        <taxon>Spermatophyta</taxon>
        <taxon>Magnoliopsida</taxon>
        <taxon>eudicotyledons</taxon>
        <taxon>Gunneridae</taxon>
        <taxon>Pentapetalae</taxon>
        <taxon>rosids</taxon>
        <taxon>fabids</taxon>
        <taxon>Fabales</taxon>
        <taxon>Fabaceae</taxon>
        <taxon>Papilionoideae</taxon>
        <taxon>50 kb inversion clade</taxon>
        <taxon>NPAAA clade</taxon>
        <taxon>Hologalegina</taxon>
        <taxon>IRL clade</taxon>
        <taxon>Trifolieae</taxon>
        <taxon>Trifolium</taxon>
    </lineage>
</organism>
<reference evidence="1 2" key="2">
    <citation type="journal article" date="2017" name="Front. Plant Sci.">
        <title>Gene Classification and Mining of Molecular Markers Useful in Red Clover (Trifolium pratense) Breeding.</title>
        <authorList>
            <person name="Istvanek J."/>
            <person name="Dluhosova J."/>
            <person name="Dluhos P."/>
            <person name="Patkova L."/>
            <person name="Nedelnik J."/>
            <person name="Repkova J."/>
        </authorList>
    </citation>
    <scope>NUCLEOTIDE SEQUENCE [LARGE SCALE GENOMIC DNA]</scope>
    <source>
        <strain evidence="2">cv. Tatra</strain>
        <tissue evidence="1">Young leaves</tissue>
    </source>
</reference>